<reference evidence="3 4" key="1">
    <citation type="submission" date="2020-06" db="EMBL/GenBank/DDBJ databases">
        <authorList>
            <person name="Li R."/>
            <person name="Bekaert M."/>
        </authorList>
    </citation>
    <scope>NUCLEOTIDE SEQUENCE [LARGE SCALE GENOMIC DNA]</scope>
    <source>
        <strain evidence="4">wild</strain>
    </source>
</reference>
<sequence length="1025" mass="117059">MNHLTSVYKQLSNLIENESESHGHSELISDTEIFKRYETCENYHADLMKRITTRVQEIDRDNIKCITTVTNCFASRRLEGKIKYIEIEAKAKLELERIQTIRELEATEAKLDVIDKASQGSDLDELKKSLPQANILDKFLQHINPDAKVDTDIIENIKDKDDDFVTTLPRSTVPKKLNIDHDQVQSIHNINYKYPVQGHSVPTVSLQGQGRFVSNVDQSRQAKSTPNVRPLILDQSALNVSQSFVQSESSVPVVTHMRSEPVVTNVKSTPVVTSVSSATLNPSAITFIPQNVITANVSGQYVQIEDLTKSLAEQYVGDSVREVIENFLVLSTEDTYDDAKELLEKRYGDPFIISNAFRDRLDNWPKVPSRDNIALRKFSDFLKQCLSAMKTMGTLNALNDNRENRKLLSKLPDWVVTRWSRIVEKHKEDKREFPSFQTFVDFVEKEAIIANDPVTSIQSVRSETTNSTSDKFTTNRFQRGKYDNQRRNVLATETSREPDKNNNSYNKDQTCTFCKKTGHFIDSCYQFLGKSVNERKNFAKENGLCFSCLGYGHTSKKCQKRKKCEVCSRFHPTSLHGDFQKPIIFVNKDKPGTMENCQSQTGAVFMNNTKASCKSSMIVPVYVSHSDDPENERLVYALLDTQSDTTFILDETRRALRLCGTDVKLSLSTMHAENHIVDSHKIKGLMVRGFDSEVKIPLPNVFTRDIMPANRSHVPTAEMARRWSYLEHIAEKLMPVRDCEFGLLIGYNCPRALIPREVIPSIDNGPYGQKTDLGWGIVGIVDPLQIDNCDSIGFSNRTLTLEVPNELSIRGNKSGDSEHVYFSFGSSVKEIIPSEVARMMELDFSDRNVNKISFSFDDKRFISILNEDISVENGHYVMPLPFKDKNQPILPNNKNIAVTRLNQLKGRLQRDKTYRNHYFTSMNDFIEKGYVEKVESSEQYNDGHVWYIPHHGILQECCSDQIDWDEPPSETLIQRWQQWRNDIQNLAQLEIQRCVKPNNFGNITVCELHHFSDASTLGYGQCSYL</sequence>
<evidence type="ECO:0000259" key="2">
    <source>
        <dbReference type="SMART" id="SM00343"/>
    </source>
</evidence>
<evidence type="ECO:0000256" key="1">
    <source>
        <dbReference type="SAM" id="MobiDB-lite"/>
    </source>
</evidence>
<dbReference type="PANTHER" id="PTHR47331">
    <property type="entry name" value="PHD-TYPE DOMAIN-CONTAINING PROTEIN"/>
    <property type="match status" value="1"/>
</dbReference>
<dbReference type="InterPro" id="IPR001878">
    <property type="entry name" value="Znf_CCHC"/>
</dbReference>
<protein>
    <recommendedName>
        <fullName evidence="2">CCHC-type domain-containing protein</fullName>
    </recommendedName>
</protein>
<organism evidence="3 4">
    <name type="scientific">Mytilus coruscus</name>
    <name type="common">Sea mussel</name>
    <dbReference type="NCBI Taxonomy" id="42192"/>
    <lineage>
        <taxon>Eukaryota</taxon>
        <taxon>Metazoa</taxon>
        <taxon>Spiralia</taxon>
        <taxon>Lophotrochozoa</taxon>
        <taxon>Mollusca</taxon>
        <taxon>Bivalvia</taxon>
        <taxon>Autobranchia</taxon>
        <taxon>Pteriomorphia</taxon>
        <taxon>Mytilida</taxon>
        <taxon>Mytiloidea</taxon>
        <taxon>Mytilidae</taxon>
        <taxon>Mytilinae</taxon>
        <taxon>Mytilus</taxon>
    </lineage>
</organism>
<dbReference type="GO" id="GO:0003676">
    <property type="term" value="F:nucleic acid binding"/>
    <property type="evidence" value="ECO:0007669"/>
    <property type="project" value="InterPro"/>
</dbReference>
<dbReference type="InterPro" id="IPR008042">
    <property type="entry name" value="Retrotrans_Pao"/>
</dbReference>
<name>A0A6J8ALJ8_MYTCO</name>
<evidence type="ECO:0000313" key="3">
    <source>
        <dbReference type="EMBL" id="CAC5369946.1"/>
    </source>
</evidence>
<dbReference type="SUPFAM" id="SSF57756">
    <property type="entry name" value="Retrovirus zinc finger-like domains"/>
    <property type="match status" value="1"/>
</dbReference>
<feature type="region of interest" description="Disordered" evidence="1">
    <location>
        <begin position="483"/>
        <end position="503"/>
    </location>
</feature>
<dbReference type="AlphaFoldDB" id="A0A6J8ALJ8"/>
<dbReference type="Pfam" id="PF03564">
    <property type="entry name" value="DUF1759"/>
    <property type="match status" value="1"/>
</dbReference>
<dbReference type="OrthoDB" id="10065844at2759"/>
<dbReference type="Pfam" id="PF05380">
    <property type="entry name" value="Peptidase_A17"/>
    <property type="match status" value="1"/>
</dbReference>
<keyword evidence="4" id="KW-1185">Reference proteome</keyword>
<proteinExistence type="predicted"/>
<accession>A0A6J8ALJ8</accession>
<dbReference type="PANTHER" id="PTHR47331:SF5">
    <property type="entry name" value="RIBONUCLEASE H"/>
    <property type="match status" value="1"/>
</dbReference>
<dbReference type="SMART" id="SM00343">
    <property type="entry name" value="ZnF_C2HC"/>
    <property type="match status" value="2"/>
</dbReference>
<dbReference type="InterPro" id="IPR036875">
    <property type="entry name" value="Znf_CCHC_sf"/>
</dbReference>
<gene>
    <name evidence="3" type="ORF">MCOR_8959</name>
</gene>
<evidence type="ECO:0000313" key="4">
    <source>
        <dbReference type="Proteomes" id="UP000507470"/>
    </source>
</evidence>
<dbReference type="Proteomes" id="UP000507470">
    <property type="component" value="Unassembled WGS sequence"/>
</dbReference>
<feature type="domain" description="CCHC-type" evidence="2">
    <location>
        <begin position="544"/>
        <end position="560"/>
    </location>
</feature>
<feature type="domain" description="CCHC-type" evidence="2">
    <location>
        <begin position="510"/>
        <end position="526"/>
    </location>
</feature>
<dbReference type="GO" id="GO:0008270">
    <property type="term" value="F:zinc ion binding"/>
    <property type="evidence" value="ECO:0007669"/>
    <property type="project" value="InterPro"/>
</dbReference>
<dbReference type="InterPro" id="IPR005312">
    <property type="entry name" value="DUF1759"/>
</dbReference>
<dbReference type="EMBL" id="CACVKT020001634">
    <property type="protein sequence ID" value="CAC5369946.1"/>
    <property type="molecule type" value="Genomic_DNA"/>
</dbReference>